<dbReference type="VEuPathDB" id="VectorBase:AATE003108"/>
<name>A0A182IPP6_ANOAO</name>
<reference evidence="1" key="1">
    <citation type="submission" date="2022-08" db="UniProtKB">
        <authorList>
            <consortium name="EnsemblMetazoa"/>
        </authorList>
    </citation>
    <scope>IDENTIFICATION</scope>
    <source>
        <strain evidence="1">EBRO</strain>
    </source>
</reference>
<evidence type="ECO:0000313" key="1">
    <source>
        <dbReference type="EnsemblMetazoa" id="AATE003108-PA.1"/>
    </source>
</evidence>
<dbReference type="AlphaFoldDB" id="A0A182IPP6"/>
<dbReference type="EnsemblMetazoa" id="AATE003108-RA">
    <property type="protein sequence ID" value="AATE003108-PA.1"/>
    <property type="gene ID" value="AATE003108"/>
</dbReference>
<accession>A0A182IPP6</accession>
<organism evidence="1">
    <name type="scientific">Anopheles atroparvus</name>
    <name type="common">European mosquito</name>
    <dbReference type="NCBI Taxonomy" id="41427"/>
    <lineage>
        <taxon>Eukaryota</taxon>
        <taxon>Metazoa</taxon>
        <taxon>Ecdysozoa</taxon>
        <taxon>Arthropoda</taxon>
        <taxon>Hexapoda</taxon>
        <taxon>Insecta</taxon>
        <taxon>Pterygota</taxon>
        <taxon>Neoptera</taxon>
        <taxon>Endopterygota</taxon>
        <taxon>Diptera</taxon>
        <taxon>Nematocera</taxon>
        <taxon>Culicoidea</taxon>
        <taxon>Culicidae</taxon>
        <taxon>Anophelinae</taxon>
        <taxon>Anopheles</taxon>
    </lineage>
</organism>
<proteinExistence type="predicted"/>
<protein>
    <submittedName>
        <fullName evidence="1">Uncharacterized protein</fullName>
    </submittedName>
</protein>
<sequence>MATLIQLFSESHSSVGGDQTGSYGSRETHVRITYLHNLASYFTAFAWSVDSRLPLHQDSSVSAGMVLPVVDDHAQPEEGGDQTVLVVHRRVVDDVVRIRHQQIVKVPLQRGGGIRAAGRAVQLHRFADLVALPLAIAYVWPVLGDVWVWAGNSGVVVALVAVVPSIAAVQGAVPLPLPVQLVVALEQGRLAAELAEDKPYDCHARTMD</sequence>